<reference evidence="1 2" key="1">
    <citation type="journal article" date="2021" name="Hortic Res">
        <title>High-quality reference genome and annotation aids understanding of berry development for evergreen blueberry (Vaccinium darrowii).</title>
        <authorList>
            <person name="Yu J."/>
            <person name="Hulse-Kemp A.M."/>
            <person name="Babiker E."/>
            <person name="Staton M."/>
        </authorList>
    </citation>
    <scope>NUCLEOTIDE SEQUENCE [LARGE SCALE GENOMIC DNA]</scope>
    <source>
        <strain evidence="2">cv. NJ 8807/NJ 8810</strain>
        <tissue evidence="1">Young leaf</tissue>
    </source>
</reference>
<evidence type="ECO:0000313" key="1">
    <source>
        <dbReference type="EMBL" id="KAH7836977.1"/>
    </source>
</evidence>
<accession>A0ACB7X8C1</accession>
<proteinExistence type="predicted"/>
<evidence type="ECO:0000313" key="2">
    <source>
        <dbReference type="Proteomes" id="UP000828048"/>
    </source>
</evidence>
<keyword evidence="2" id="KW-1185">Reference proteome</keyword>
<sequence>MKQNLHSIALLLSLLFLITTSQALARFLATKQGVEEQKPNEITTGGSVMETEDDDWMNLMGMEDCQSGDEECLKRRMAAEAHLDYIYTQHLKP</sequence>
<protein>
    <submittedName>
        <fullName evidence="1">Uncharacterized protein</fullName>
    </submittedName>
</protein>
<comment type="caution">
    <text evidence="1">The sequence shown here is derived from an EMBL/GenBank/DDBJ whole genome shotgun (WGS) entry which is preliminary data.</text>
</comment>
<dbReference type="Proteomes" id="UP000828048">
    <property type="component" value="Chromosome 6"/>
</dbReference>
<dbReference type="EMBL" id="CM037156">
    <property type="protein sequence ID" value="KAH7836977.1"/>
    <property type="molecule type" value="Genomic_DNA"/>
</dbReference>
<organism evidence="1 2">
    <name type="scientific">Vaccinium darrowii</name>
    <dbReference type="NCBI Taxonomy" id="229202"/>
    <lineage>
        <taxon>Eukaryota</taxon>
        <taxon>Viridiplantae</taxon>
        <taxon>Streptophyta</taxon>
        <taxon>Embryophyta</taxon>
        <taxon>Tracheophyta</taxon>
        <taxon>Spermatophyta</taxon>
        <taxon>Magnoliopsida</taxon>
        <taxon>eudicotyledons</taxon>
        <taxon>Gunneridae</taxon>
        <taxon>Pentapetalae</taxon>
        <taxon>asterids</taxon>
        <taxon>Ericales</taxon>
        <taxon>Ericaceae</taxon>
        <taxon>Vaccinioideae</taxon>
        <taxon>Vaccinieae</taxon>
        <taxon>Vaccinium</taxon>
    </lineage>
</organism>
<name>A0ACB7X8C1_9ERIC</name>
<gene>
    <name evidence="1" type="ORF">Vadar_008116</name>
</gene>